<evidence type="ECO:0000313" key="1">
    <source>
        <dbReference type="EMBL" id="MXU83024.1"/>
    </source>
</evidence>
<dbReference type="AlphaFoldDB" id="A0A6B0U2U5"/>
<organism evidence="1">
    <name type="scientific">Ixodes ricinus</name>
    <name type="common">Common tick</name>
    <name type="synonym">Acarus ricinus</name>
    <dbReference type="NCBI Taxonomy" id="34613"/>
    <lineage>
        <taxon>Eukaryota</taxon>
        <taxon>Metazoa</taxon>
        <taxon>Ecdysozoa</taxon>
        <taxon>Arthropoda</taxon>
        <taxon>Chelicerata</taxon>
        <taxon>Arachnida</taxon>
        <taxon>Acari</taxon>
        <taxon>Parasitiformes</taxon>
        <taxon>Ixodida</taxon>
        <taxon>Ixodoidea</taxon>
        <taxon>Ixodidae</taxon>
        <taxon>Ixodinae</taxon>
        <taxon>Ixodes</taxon>
    </lineage>
</organism>
<dbReference type="EMBL" id="GIFC01000941">
    <property type="protein sequence ID" value="MXU83024.1"/>
    <property type="molecule type" value="Transcribed_RNA"/>
</dbReference>
<reference evidence="1" key="1">
    <citation type="submission" date="2019-12" db="EMBL/GenBank/DDBJ databases">
        <title>An insight into the sialome of adult female Ixodes ricinus ticks feeding for 6 days.</title>
        <authorList>
            <person name="Perner J."/>
            <person name="Ribeiro J.M.C."/>
        </authorList>
    </citation>
    <scope>NUCLEOTIDE SEQUENCE</scope>
    <source>
        <strain evidence="1">Semi-engorged</strain>
        <tissue evidence="1">Salivary glands</tissue>
    </source>
</reference>
<protein>
    <submittedName>
        <fullName evidence="1">Putative transposase-like protein</fullName>
    </submittedName>
</protein>
<accession>A0A6B0U2U5</accession>
<proteinExistence type="predicted"/>
<sequence>MLMSGFLLKSAVTKAEIIWCLNSIAIHGSLCSTAASASLFPFMFPAWEVATKLVRERQGRIYHLPWYCALLSE</sequence>
<name>A0A6B0U2U5_IXORI</name>